<proteinExistence type="predicted"/>
<evidence type="ECO:0000256" key="1">
    <source>
        <dbReference type="SAM" id="MobiDB-lite"/>
    </source>
</evidence>
<feature type="compositionally biased region" description="Polar residues" evidence="1">
    <location>
        <begin position="68"/>
        <end position="82"/>
    </location>
</feature>
<gene>
    <name evidence="2" type="ORF">MCOR_51382</name>
</gene>
<name>A0A6J8EEP4_MYTCO</name>
<dbReference type="AlphaFoldDB" id="A0A6J8EEP4"/>
<protein>
    <submittedName>
        <fullName evidence="2">Uncharacterized protein</fullName>
    </submittedName>
</protein>
<keyword evidence="3" id="KW-1185">Reference proteome</keyword>
<organism evidence="2 3">
    <name type="scientific">Mytilus coruscus</name>
    <name type="common">Sea mussel</name>
    <dbReference type="NCBI Taxonomy" id="42192"/>
    <lineage>
        <taxon>Eukaryota</taxon>
        <taxon>Metazoa</taxon>
        <taxon>Spiralia</taxon>
        <taxon>Lophotrochozoa</taxon>
        <taxon>Mollusca</taxon>
        <taxon>Bivalvia</taxon>
        <taxon>Autobranchia</taxon>
        <taxon>Pteriomorphia</taxon>
        <taxon>Mytilida</taxon>
        <taxon>Mytiloidea</taxon>
        <taxon>Mytilidae</taxon>
        <taxon>Mytilinae</taxon>
        <taxon>Mytilus</taxon>
    </lineage>
</organism>
<feature type="compositionally biased region" description="Basic and acidic residues" evidence="1">
    <location>
        <begin position="38"/>
        <end position="48"/>
    </location>
</feature>
<evidence type="ECO:0000313" key="2">
    <source>
        <dbReference type="EMBL" id="CAC5418990.1"/>
    </source>
</evidence>
<evidence type="ECO:0000313" key="3">
    <source>
        <dbReference type="Proteomes" id="UP000507470"/>
    </source>
</evidence>
<sequence>MKESSAEIWFKGKMLHWVMEDSKAKDNLGEVDDIESNSEEKEQSEKSQDHHHKPGTFRENADVPTAAEENQTTLNQFQSKTTPLKKPDNEEPASYLPILSEKEEETSGTSDKRIIMMSQKEVFEIKQMRKKMPRFHYHQRAETLLKAGGMPLFPPGRETVDWRKATGFN</sequence>
<reference evidence="2 3" key="1">
    <citation type="submission" date="2020-06" db="EMBL/GenBank/DDBJ databases">
        <authorList>
            <person name="Li R."/>
            <person name="Bekaert M."/>
        </authorList>
    </citation>
    <scope>NUCLEOTIDE SEQUENCE [LARGE SCALE GENOMIC DNA]</scope>
    <source>
        <strain evidence="3">wild</strain>
    </source>
</reference>
<dbReference type="EMBL" id="CACVKT020008974">
    <property type="protein sequence ID" value="CAC5418990.1"/>
    <property type="molecule type" value="Genomic_DNA"/>
</dbReference>
<accession>A0A6J8EEP4</accession>
<feature type="region of interest" description="Disordered" evidence="1">
    <location>
        <begin position="25"/>
        <end position="111"/>
    </location>
</feature>
<dbReference type="Proteomes" id="UP000507470">
    <property type="component" value="Unassembled WGS sequence"/>
</dbReference>